<protein>
    <submittedName>
        <fullName evidence="2">Uncharacterized protein</fullName>
    </submittedName>
</protein>
<comment type="caution">
    <text evidence="2">The sequence shown here is derived from an EMBL/GenBank/DDBJ whole genome shotgun (WGS) entry which is preliminary data.</text>
</comment>
<reference evidence="2 3" key="1">
    <citation type="submission" date="2013-04" db="EMBL/GenBank/DDBJ databases">
        <title>The Genome Sequence of Parabacteroides goldsteinii dnLKV18.</title>
        <authorList>
            <consortium name="The Broad Institute Genomics Platform"/>
            <consortium name="The Broad Institute Genome Sequencing Center for Infectious Disease"/>
            <person name="Earl A."/>
            <person name="Xavier R."/>
            <person name="Kuhn K."/>
            <person name="Stappenbeck T."/>
            <person name="Walker B."/>
            <person name="Young S."/>
            <person name="Zeng Q."/>
            <person name="Gargeya S."/>
            <person name="Fitzgerald M."/>
            <person name="Haas B."/>
            <person name="Abouelleil A."/>
            <person name="Allen A.W."/>
            <person name="Alvarado L."/>
            <person name="Arachchi H.M."/>
            <person name="Berlin A.M."/>
            <person name="Chapman S.B."/>
            <person name="Gainer-Dewar J."/>
            <person name="Goldberg J."/>
            <person name="Griggs A."/>
            <person name="Gujja S."/>
            <person name="Hansen M."/>
            <person name="Howarth C."/>
            <person name="Imamovic A."/>
            <person name="Ireland A."/>
            <person name="Larimer J."/>
            <person name="McCowan C."/>
            <person name="Murphy C."/>
            <person name="Pearson M."/>
            <person name="Poon T.W."/>
            <person name="Priest M."/>
            <person name="Roberts A."/>
            <person name="Saif S."/>
            <person name="Shea T."/>
            <person name="Sisk P."/>
            <person name="Sykes S."/>
            <person name="Wortman J."/>
            <person name="Nusbaum C."/>
            <person name="Birren B."/>
        </authorList>
    </citation>
    <scope>NUCLEOTIDE SEQUENCE [LARGE SCALE GENOMIC DNA]</scope>
    <source>
        <strain evidence="3">dnLKV18</strain>
    </source>
</reference>
<feature type="transmembrane region" description="Helical" evidence="1">
    <location>
        <begin position="46"/>
        <end position="64"/>
    </location>
</feature>
<keyword evidence="1" id="KW-0472">Membrane</keyword>
<dbReference type="AlphaFoldDB" id="S0GVF4"/>
<evidence type="ECO:0000313" key="2">
    <source>
        <dbReference type="EMBL" id="EOS20173.1"/>
    </source>
</evidence>
<name>S0GVF4_9BACT</name>
<organism evidence="2 3">
    <name type="scientific">Parabacteroides goldsteinii dnLKV18</name>
    <dbReference type="NCBI Taxonomy" id="1235789"/>
    <lineage>
        <taxon>Bacteria</taxon>
        <taxon>Pseudomonadati</taxon>
        <taxon>Bacteroidota</taxon>
        <taxon>Bacteroidia</taxon>
        <taxon>Bacteroidales</taxon>
        <taxon>Tannerellaceae</taxon>
        <taxon>Parabacteroides</taxon>
    </lineage>
</organism>
<keyword evidence="1" id="KW-0812">Transmembrane</keyword>
<proteinExistence type="predicted"/>
<keyword evidence="1" id="KW-1133">Transmembrane helix</keyword>
<dbReference type="Proteomes" id="UP000014140">
    <property type="component" value="Unassembled WGS sequence"/>
</dbReference>
<evidence type="ECO:0000256" key="1">
    <source>
        <dbReference type="SAM" id="Phobius"/>
    </source>
</evidence>
<keyword evidence="3" id="KW-1185">Reference proteome</keyword>
<gene>
    <name evidence="2" type="ORF">C803_00855</name>
</gene>
<evidence type="ECO:0000313" key="3">
    <source>
        <dbReference type="Proteomes" id="UP000014140"/>
    </source>
</evidence>
<dbReference type="EMBL" id="ASSQ01000001">
    <property type="protein sequence ID" value="EOS20173.1"/>
    <property type="molecule type" value="Genomic_DNA"/>
</dbReference>
<feature type="transmembrane region" description="Helical" evidence="1">
    <location>
        <begin position="6"/>
        <end position="25"/>
    </location>
</feature>
<sequence length="75" mass="8856">MLFELLFLIYLLPVVFLFILVLRFARFLIVNVFRTAIWIIKKSFVLLWKGLVLLIALITGNIVANRNQTDRGRYD</sequence>
<accession>S0GVF4</accession>
<dbReference type="HOGENOM" id="CLU_202999_0_0_10"/>